<keyword evidence="8 12" id="KW-0457">Lysine biosynthesis</keyword>
<dbReference type="PRINTS" id="PR00146">
    <property type="entry name" value="DHPICSNTHASE"/>
</dbReference>
<dbReference type="SMART" id="SM01130">
    <property type="entry name" value="DHDPS"/>
    <property type="match status" value="1"/>
</dbReference>
<dbReference type="GO" id="GO:0005737">
    <property type="term" value="C:cytoplasm"/>
    <property type="evidence" value="ECO:0007669"/>
    <property type="project" value="UniProtKB-SubCell"/>
</dbReference>
<dbReference type="UniPathway" id="UPA00034">
    <property type="reaction ID" value="UER00017"/>
</dbReference>
<evidence type="ECO:0000256" key="2">
    <source>
        <dbReference type="ARBA" id="ARBA00005120"/>
    </source>
</evidence>
<dbReference type="GO" id="GO:0009089">
    <property type="term" value="P:lysine biosynthetic process via diaminopimelate"/>
    <property type="evidence" value="ECO:0007669"/>
    <property type="project" value="UniProtKB-UniRule"/>
</dbReference>
<feature type="binding site" evidence="12 15">
    <location>
        <position position="46"/>
    </location>
    <ligand>
        <name>pyruvate</name>
        <dbReference type="ChEBI" id="CHEBI:15361"/>
    </ligand>
</feature>
<evidence type="ECO:0000256" key="1">
    <source>
        <dbReference type="ARBA" id="ARBA00003294"/>
    </source>
</evidence>
<dbReference type="Proteomes" id="UP000077748">
    <property type="component" value="Chromosome"/>
</dbReference>
<evidence type="ECO:0000256" key="10">
    <source>
        <dbReference type="ARBA" id="ARBA00023270"/>
    </source>
</evidence>
<feature type="binding site" evidence="12 15">
    <location>
        <position position="201"/>
    </location>
    <ligand>
        <name>pyruvate</name>
        <dbReference type="ChEBI" id="CHEBI:15361"/>
    </ligand>
</feature>
<evidence type="ECO:0000256" key="5">
    <source>
        <dbReference type="ARBA" id="ARBA00022490"/>
    </source>
</evidence>
<keyword evidence="7 12" id="KW-0220">Diaminopimelate biosynthesis</keyword>
<feature type="site" description="Part of a proton relay during catalysis" evidence="12 16">
    <location>
        <position position="107"/>
    </location>
</feature>
<dbReference type="AlphaFoldDB" id="A0A1A9KGT6"/>
<evidence type="ECO:0000256" key="9">
    <source>
        <dbReference type="ARBA" id="ARBA00023239"/>
    </source>
</evidence>
<comment type="subunit">
    <text evidence="12">Homodimer.</text>
</comment>
<dbReference type="Gene3D" id="3.20.20.70">
    <property type="entry name" value="Aldolase class I"/>
    <property type="match status" value="1"/>
</dbReference>
<reference evidence="17 18" key="1">
    <citation type="submission" date="2016-05" db="EMBL/GenBank/DDBJ databases">
        <title>Genome Sequence of Pseudomonas citronellolis Strain SJTE-3, an Estrogens and Persistent Organic Pollutants degradation strain.</title>
        <authorList>
            <person name="Liang R."/>
        </authorList>
    </citation>
    <scope>NUCLEOTIDE SEQUENCE [LARGE SCALE GENOMIC DNA]</scope>
    <source>
        <strain evidence="17 18">SJTE-3</strain>
    </source>
</reference>
<evidence type="ECO:0000256" key="11">
    <source>
        <dbReference type="ARBA" id="ARBA00047836"/>
    </source>
</evidence>
<evidence type="ECO:0000256" key="6">
    <source>
        <dbReference type="ARBA" id="ARBA00022605"/>
    </source>
</evidence>
<dbReference type="Pfam" id="PF00701">
    <property type="entry name" value="DHDPS"/>
    <property type="match status" value="1"/>
</dbReference>
<dbReference type="CDD" id="cd00950">
    <property type="entry name" value="DHDPS"/>
    <property type="match status" value="1"/>
</dbReference>
<dbReference type="HAMAP" id="MF_00418">
    <property type="entry name" value="DapA"/>
    <property type="match status" value="1"/>
</dbReference>
<dbReference type="SUPFAM" id="SSF51569">
    <property type="entry name" value="Aldolase"/>
    <property type="match status" value="1"/>
</dbReference>
<comment type="similarity">
    <text evidence="3 12 13">Belongs to the DapA family.</text>
</comment>
<evidence type="ECO:0000256" key="8">
    <source>
        <dbReference type="ARBA" id="ARBA00023154"/>
    </source>
</evidence>
<evidence type="ECO:0000256" key="13">
    <source>
        <dbReference type="PIRNR" id="PIRNR001365"/>
    </source>
</evidence>
<feature type="site" description="Part of a proton relay during catalysis" evidence="12 16">
    <location>
        <position position="45"/>
    </location>
</feature>
<dbReference type="InterPro" id="IPR002220">
    <property type="entry name" value="DapA-like"/>
</dbReference>
<dbReference type="PANTHER" id="PTHR12128">
    <property type="entry name" value="DIHYDRODIPICOLINATE SYNTHASE"/>
    <property type="match status" value="1"/>
</dbReference>
<dbReference type="RefSeq" id="WP_064584184.1">
    <property type="nucleotide sequence ID" value="NZ_CP015878.1"/>
</dbReference>
<keyword evidence="6 12" id="KW-0028">Amino-acid biosynthesis</keyword>
<feature type="site" description="L-lysine inhibitor binding" evidence="16">
    <location>
        <position position="106"/>
    </location>
</feature>
<keyword evidence="5 12" id="KW-0963">Cytoplasm</keyword>
<keyword evidence="9 12" id="KW-0456">Lyase</keyword>
<feature type="active site" description="Proton donor/acceptor" evidence="12 14">
    <location>
        <position position="133"/>
    </location>
</feature>
<dbReference type="PANTHER" id="PTHR12128:SF66">
    <property type="entry name" value="4-HYDROXY-2-OXOGLUTARATE ALDOLASE, MITOCHONDRIAL"/>
    <property type="match status" value="1"/>
</dbReference>
<evidence type="ECO:0000256" key="7">
    <source>
        <dbReference type="ARBA" id="ARBA00022915"/>
    </source>
</evidence>
<comment type="subcellular location">
    <subcellularLocation>
        <location evidence="12">Cytoplasm</location>
    </subcellularLocation>
</comment>
<dbReference type="PROSITE" id="PS00666">
    <property type="entry name" value="DHDPS_2"/>
    <property type="match status" value="1"/>
</dbReference>
<sequence>MSTFRGIWVALATPLRAGEIDFAALRGLVGRLLEDGVAGFVVCGTTGEAAALSHEEQLAVLDAVLQWVPPQQVIMGLAGNNLRELLAFQQEIQRRPVAGLLVPAPYYIRPSQQGLEAFFQTVADATSVPVVLYDIPYRTGVRIERETLRRIVRHPRIAAVKDCSGDFETTLALIADGDVEVLAGEDLQIFANLCLGGAGAISASAHVRADLYVRMQRQAEAGDLAGARSTFLRLLPWMQAAFAEPNPAPLKAALALQGLIADELREPMQPCSAGTVERLRGVLAALAD</sequence>
<feature type="site" description="L-lysine inhibitor binding; via carbonyl oxygen" evidence="16">
    <location>
        <position position="50"/>
    </location>
</feature>
<evidence type="ECO:0000256" key="16">
    <source>
        <dbReference type="PIRSR" id="PIRSR001365-3"/>
    </source>
</evidence>
<comment type="pathway">
    <text evidence="2 12">Amino-acid biosynthesis; L-lysine biosynthesis via DAP pathway; (S)-tetrahydrodipicolinate from L-aspartate: step 3/4.</text>
</comment>
<dbReference type="InterPro" id="IPR020625">
    <property type="entry name" value="Schiff_base-form_aldolases_AS"/>
</dbReference>
<organism evidence="17 18">
    <name type="scientific">Pseudomonas citronellolis</name>
    <dbReference type="NCBI Taxonomy" id="53408"/>
    <lineage>
        <taxon>Bacteria</taxon>
        <taxon>Pseudomonadati</taxon>
        <taxon>Pseudomonadota</taxon>
        <taxon>Gammaproteobacteria</taxon>
        <taxon>Pseudomonadales</taxon>
        <taxon>Pseudomonadaceae</taxon>
        <taxon>Pseudomonas</taxon>
    </lineage>
</organism>
<dbReference type="InterPro" id="IPR005263">
    <property type="entry name" value="DapA"/>
</dbReference>
<feature type="site" description="L-lysine inhibitor binding" evidence="16">
    <location>
        <position position="84"/>
    </location>
</feature>
<dbReference type="GO" id="GO:0019877">
    <property type="term" value="P:diaminopimelate biosynthetic process"/>
    <property type="evidence" value="ECO:0007669"/>
    <property type="project" value="UniProtKB-UniRule"/>
</dbReference>
<evidence type="ECO:0000256" key="12">
    <source>
        <dbReference type="HAMAP-Rule" id="MF_00418"/>
    </source>
</evidence>
<evidence type="ECO:0000256" key="14">
    <source>
        <dbReference type="PIRSR" id="PIRSR001365-1"/>
    </source>
</evidence>
<evidence type="ECO:0000313" key="18">
    <source>
        <dbReference type="Proteomes" id="UP000077748"/>
    </source>
</evidence>
<dbReference type="InterPro" id="IPR013785">
    <property type="entry name" value="Aldolase_TIM"/>
</dbReference>
<evidence type="ECO:0000256" key="4">
    <source>
        <dbReference type="ARBA" id="ARBA00012086"/>
    </source>
</evidence>
<comment type="caution">
    <text evidence="12">Was originally thought to be a dihydrodipicolinate synthase (DHDPS), catalyzing the condensation of (S)-aspartate-beta-semialdehyde [(S)-ASA] and pyruvate to dihydrodipicolinate (DHDP). However, it was shown in E.coli that the product of the enzymatic reaction is not dihydrodipicolinate but in fact (4S)-4-hydroxy-2,3,4,5-tetrahydro-(2S)-dipicolinic acid (HTPA), and that the consecutive dehydration reaction leading to DHDP is not spontaneous but catalyzed by DapB.</text>
</comment>
<accession>A0A1A9KGT6</accession>
<name>A0A1A9KGT6_9PSED</name>
<protein>
    <recommendedName>
        <fullName evidence="4 12">4-hydroxy-tetrahydrodipicolinate synthase</fullName>
        <shortName evidence="12">HTPA synthase</shortName>
        <ecNumber evidence="4 12">4.3.3.7</ecNumber>
    </recommendedName>
</protein>
<dbReference type="GO" id="GO:0008840">
    <property type="term" value="F:4-hydroxy-tetrahydrodipicolinate synthase activity"/>
    <property type="evidence" value="ECO:0007669"/>
    <property type="project" value="UniProtKB-UniRule"/>
</dbReference>
<evidence type="ECO:0000256" key="3">
    <source>
        <dbReference type="ARBA" id="ARBA00007592"/>
    </source>
</evidence>
<feature type="site" description="L-lysine inhibitor binding" evidence="16">
    <location>
        <position position="80"/>
    </location>
</feature>
<comment type="catalytic activity">
    <reaction evidence="11 12">
        <text>L-aspartate 4-semialdehyde + pyruvate = (2S,4S)-4-hydroxy-2,3,4,5-tetrahydrodipicolinate + H2O + H(+)</text>
        <dbReference type="Rhea" id="RHEA:34171"/>
        <dbReference type="ChEBI" id="CHEBI:15361"/>
        <dbReference type="ChEBI" id="CHEBI:15377"/>
        <dbReference type="ChEBI" id="CHEBI:15378"/>
        <dbReference type="ChEBI" id="CHEBI:67139"/>
        <dbReference type="ChEBI" id="CHEBI:537519"/>
        <dbReference type="EC" id="4.3.3.7"/>
    </reaction>
</comment>
<gene>
    <name evidence="12" type="primary">dapA</name>
    <name evidence="17" type="ORF">A9C11_24990</name>
</gene>
<dbReference type="EMBL" id="CP015878">
    <property type="protein sequence ID" value="ANI17036.1"/>
    <property type="molecule type" value="Genomic_DNA"/>
</dbReference>
<dbReference type="NCBIfam" id="TIGR00674">
    <property type="entry name" value="dapA"/>
    <property type="match status" value="1"/>
</dbReference>
<dbReference type="EC" id="4.3.3.7" evidence="4 12"/>
<keyword evidence="10 12" id="KW-0704">Schiff base</keyword>
<evidence type="ECO:0000256" key="15">
    <source>
        <dbReference type="PIRSR" id="PIRSR001365-2"/>
    </source>
</evidence>
<comment type="function">
    <text evidence="1 12">Catalyzes the condensation of (S)-aspartate-beta-semialdehyde [(S)-ASA] and pyruvate to 4-hydroxy-tetrahydrodipicolinate (HTPA).</text>
</comment>
<proteinExistence type="inferred from homology"/>
<dbReference type="PIRSF" id="PIRSF001365">
    <property type="entry name" value="DHDPS"/>
    <property type="match status" value="1"/>
</dbReference>
<evidence type="ECO:0000313" key="17">
    <source>
        <dbReference type="EMBL" id="ANI17036.1"/>
    </source>
</evidence>
<feature type="active site" description="Schiff-base intermediate with substrate" evidence="12 14">
    <location>
        <position position="161"/>
    </location>
</feature>